<dbReference type="PANTHER" id="PTHR46564">
    <property type="entry name" value="TRANSPOSASE"/>
    <property type="match status" value="1"/>
</dbReference>
<keyword evidence="3" id="KW-1185">Reference proteome</keyword>
<dbReference type="PANTHER" id="PTHR46564:SF1">
    <property type="entry name" value="TRANSPOSASE"/>
    <property type="match status" value="1"/>
</dbReference>
<dbReference type="AlphaFoldDB" id="A0A6G0XXX2"/>
<sequence>MTWKVLERRAVQIRVNEIVRFTEEMNSIDWKHYSLQFLDEVSFDNRGMLRTRGYCMRGEKLIYRGEFTRKARVSLLCFLSVDGITETFQTEGTFDRGQFIECCRSHALTSTVVKMYPGRGSVWVLDGAKIHCHCDIVHFLRSIGLVVIFLPPYCPFFHPIEYAFGLMKKRMKSQYKEGSKRSLDLFIADVLDEFTQFDMSSIYEHCGWSLAGVFDPRRSNDNDKVHVSQCEAYKVDDLLDLDENIEEEIEDAQRRDQ</sequence>
<dbReference type="VEuPathDB" id="FungiDB:AeMF1_016922"/>
<dbReference type="Gene3D" id="3.30.420.10">
    <property type="entry name" value="Ribonuclease H-like superfamily/Ribonuclease H"/>
    <property type="match status" value="1"/>
</dbReference>
<name>A0A6G0XXX2_9STRA</name>
<dbReference type="InterPro" id="IPR038717">
    <property type="entry name" value="Tc1-like_DDE_dom"/>
</dbReference>
<gene>
    <name evidence="2" type="ORF">Ae201684_000407</name>
</gene>
<comment type="caution">
    <text evidence="2">The sequence shown here is derived from an EMBL/GenBank/DDBJ whole genome shotgun (WGS) entry which is preliminary data.</text>
</comment>
<protein>
    <recommendedName>
        <fullName evidence="1">Tc1-like transposase DDE domain-containing protein</fullName>
    </recommendedName>
</protein>
<dbReference type="Pfam" id="PF13358">
    <property type="entry name" value="DDE_3"/>
    <property type="match status" value="1"/>
</dbReference>
<dbReference type="InterPro" id="IPR036397">
    <property type="entry name" value="RNaseH_sf"/>
</dbReference>
<dbReference type="GO" id="GO:0003676">
    <property type="term" value="F:nucleic acid binding"/>
    <property type="evidence" value="ECO:0007669"/>
    <property type="project" value="InterPro"/>
</dbReference>
<dbReference type="Proteomes" id="UP000481153">
    <property type="component" value="Unassembled WGS sequence"/>
</dbReference>
<feature type="domain" description="Tc1-like transposase DDE" evidence="1">
    <location>
        <begin position="35"/>
        <end position="176"/>
    </location>
</feature>
<proteinExistence type="predicted"/>
<accession>A0A6G0XXX2</accession>
<evidence type="ECO:0000313" key="3">
    <source>
        <dbReference type="Proteomes" id="UP000481153"/>
    </source>
</evidence>
<organism evidence="2 3">
    <name type="scientific">Aphanomyces euteiches</name>
    <dbReference type="NCBI Taxonomy" id="100861"/>
    <lineage>
        <taxon>Eukaryota</taxon>
        <taxon>Sar</taxon>
        <taxon>Stramenopiles</taxon>
        <taxon>Oomycota</taxon>
        <taxon>Saprolegniomycetes</taxon>
        <taxon>Saprolegniales</taxon>
        <taxon>Verrucalvaceae</taxon>
        <taxon>Aphanomyces</taxon>
    </lineage>
</organism>
<evidence type="ECO:0000259" key="1">
    <source>
        <dbReference type="Pfam" id="PF13358"/>
    </source>
</evidence>
<evidence type="ECO:0000313" key="2">
    <source>
        <dbReference type="EMBL" id="KAF0745387.1"/>
    </source>
</evidence>
<dbReference type="EMBL" id="VJMJ01000002">
    <property type="protein sequence ID" value="KAF0745387.1"/>
    <property type="molecule type" value="Genomic_DNA"/>
</dbReference>
<reference evidence="2 3" key="1">
    <citation type="submission" date="2019-07" db="EMBL/GenBank/DDBJ databases">
        <title>Genomics analysis of Aphanomyces spp. identifies a new class of oomycete effector associated with host adaptation.</title>
        <authorList>
            <person name="Gaulin E."/>
        </authorList>
    </citation>
    <scope>NUCLEOTIDE SEQUENCE [LARGE SCALE GENOMIC DNA]</scope>
    <source>
        <strain evidence="2 3">ATCC 201684</strain>
    </source>
</reference>